<keyword evidence="6" id="KW-0695">RNA-directed DNA polymerase</keyword>
<keyword evidence="5" id="KW-0378">Hydrolase</keyword>
<reference evidence="8 9" key="1">
    <citation type="submission" date="2015-01" db="EMBL/GenBank/DDBJ databases">
        <title>Evolution of Trichinella species and genotypes.</title>
        <authorList>
            <person name="Korhonen P.K."/>
            <person name="Edoardo P."/>
            <person name="Giuseppe L.R."/>
            <person name="Gasser R.B."/>
        </authorList>
    </citation>
    <scope>NUCLEOTIDE SEQUENCE [LARGE SCALE GENOMIC DNA]</scope>
    <source>
        <strain evidence="8">ISS1980</strain>
    </source>
</reference>
<organism evidence="8 9">
    <name type="scientific">Trichinella papuae</name>
    <dbReference type="NCBI Taxonomy" id="268474"/>
    <lineage>
        <taxon>Eukaryota</taxon>
        <taxon>Metazoa</taxon>
        <taxon>Ecdysozoa</taxon>
        <taxon>Nematoda</taxon>
        <taxon>Enoplea</taxon>
        <taxon>Dorylaimia</taxon>
        <taxon>Trichinellida</taxon>
        <taxon>Trichinellidae</taxon>
        <taxon>Trichinella</taxon>
    </lineage>
</organism>
<dbReference type="GO" id="GO:0016787">
    <property type="term" value="F:hydrolase activity"/>
    <property type="evidence" value="ECO:0007669"/>
    <property type="project" value="UniProtKB-KW"/>
</dbReference>
<comment type="caution">
    <text evidence="8">The sequence shown here is derived from an EMBL/GenBank/DDBJ whole genome shotgun (WGS) entry which is preliminary data.</text>
</comment>
<evidence type="ECO:0000313" key="8">
    <source>
        <dbReference type="EMBL" id="KRZ65664.1"/>
    </source>
</evidence>
<sequence>MLSSWVSNKAEAAQPLNHLLDKGVPHEKVFQKVKRLSLQFYLLKFSLLYPVLPQYDDQLPLILTCDVQQPLSDDDVIVTDALPHGVGCVLTHKLSCIRKAPIAFHSRTIAAAERQYA</sequence>
<evidence type="ECO:0000256" key="4">
    <source>
        <dbReference type="ARBA" id="ARBA00022759"/>
    </source>
</evidence>
<dbReference type="InterPro" id="IPR041373">
    <property type="entry name" value="RT_RNaseH"/>
</dbReference>
<evidence type="ECO:0000256" key="6">
    <source>
        <dbReference type="ARBA" id="ARBA00022918"/>
    </source>
</evidence>
<proteinExistence type="predicted"/>
<evidence type="ECO:0000256" key="5">
    <source>
        <dbReference type="ARBA" id="ARBA00022801"/>
    </source>
</evidence>
<dbReference type="InterPro" id="IPR043502">
    <property type="entry name" value="DNA/RNA_pol_sf"/>
</dbReference>
<name>A0A0V1M1Z0_9BILA</name>
<keyword evidence="1" id="KW-0808">Transferase</keyword>
<evidence type="ECO:0000256" key="1">
    <source>
        <dbReference type="ARBA" id="ARBA00022679"/>
    </source>
</evidence>
<feature type="domain" description="Reverse transcriptase RNase H-like" evidence="7">
    <location>
        <begin position="76"/>
        <end position="116"/>
    </location>
</feature>
<dbReference type="GO" id="GO:0003964">
    <property type="term" value="F:RNA-directed DNA polymerase activity"/>
    <property type="evidence" value="ECO:0007669"/>
    <property type="project" value="UniProtKB-KW"/>
</dbReference>
<dbReference type="SUPFAM" id="SSF56672">
    <property type="entry name" value="DNA/RNA polymerases"/>
    <property type="match status" value="1"/>
</dbReference>
<protein>
    <recommendedName>
        <fullName evidence="7">Reverse transcriptase RNase H-like domain-containing protein</fullName>
    </recommendedName>
</protein>
<accession>A0A0V1M1Z0</accession>
<gene>
    <name evidence="8" type="ORF">T10_9384</name>
</gene>
<dbReference type="Proteomes" id="UP000054843">
    <property type="component" value="Unassembled WGS sequence"/>
</dbReference>
<evidence type="ECO:0000313" key="9">
    <source>
        <dbReference type="Proteomes" id="UP000054843"/>
    </source>
</evidence>
<keyword evidence="9" id="KW-1185">Reference proteome</keyword>
<dbReference type="STRING" id="268474.A0A0V1M1Z0"/>
<dbReference type="GO" id="GO:0004519">
    <property type="term" value="F:endonuclease activity"/>
    <property type="evidence" value="ECO:0007669"/>
    <property type="project" value="UniProtKB-KW"/>
</dbReference>
<keyword evidence="2" id="KW-0548">Nucleotidyltransferase</keyword>
<evidence type="ECO:0000256" key="2">
    <source>
        <dbReference type="ARBA" id="ARBA00022695"/>
    </source>
</evidence>
<evidence type="ECO:0000259" key="7">
    <source>
        <dbReference type="Pfam" id="PF17917"/>
    </source>
</evidence>
<dbReference type="AlphaFoldDB" id="A0A0V1M1Z0"/>
<dbReference type="Pfam" id="PF17917">
    <property type="entry name" value="RT_RNaseH"/>
    <property type="match status" value="1"/>
</dbReference>
<dbReference type="EMBL" id="JYDO01000311">
    <property type="protein sequence ID" value="KRZ65664.1"/>
    <property type="molecule type" value="Genomic_DNA"/>
</dbReference>
<keyword evidence="4" id="KW-0255">Endonuclease</keyword>
<keyword evidence="3" id="KW-0540">Nuclease</keyword>
<evidence type="ECO:0000256" key="3">
    <source>
        <dbReference type="ARBA" id="ARBA00022722"/>
    </source>
</evidence>